<evidence type="ECO:0000313" key="5">
    <source>
        <dbReference type="Proteomes" id="UP000192758"/>
    </source>
</evidence>
<dbReference type="Pfam" id="PF04981">
    <property type="entry name" value="NMD3"/>
    <property type="match status" value="1"/>
</dbReference>
<evidence type="ECO:0000313" key="3">
    <source>
        <dbReference type="EMBL" id="OQS53478.1"/>
    </source>
</evidence>
<keyword evidence="1" id="KW-0653">Protein transport</keyword>
<keyword evidence="1" id="KW-0539">Nucleus</keyword>
<protein>
    <recommendedName>
        <fullName evidence="1">60S ribosomal export protein NMD3</fullName>
    </recommendedName>
</protein>
<keyword evidence="1" id="KW-0813">Transport</keyword>
<evidence type="ECO:0000313" key="4">
    <source>
        <dbReference type="EMBL" id="OQS55232.1"/>
    </source>
</evidence>
<dbReference type="GO" id="GO:0005634">
    <property type="term" value="C:nucleus"/>
    <property type="evidence" value="ECO:0007669"/>
    <property type="project" value="UniProtKB-SubCell"/>
</dbReference>
<sequence>MTILCCNCGIHISPNNTNMCERCIISKNNISSNIKTNTVIESCRGCERYFVPPKSFKEYAWGSQDLLLFCLSRNKTVKKLNIVDANFVYTEEHSMRMQIEVKIETDGVIQPVTLNYLIRNKQCGDCMRTESKQFWNSVVQVRQHPSNTRTFLYLEQLIKLHGAHLNTSNIKSRKEGIDFFFTNKTNALKFTKFLENFYGVKVRESNRLISEDRSNNTTNMKSTFSCILLPFCKDDLVSISKKLFLVSKVNSSVEFIDLETGTVKIVTNKQFFGNEQNYIKLLSSKEANEYDVLIITENKEGFYDVTIVDDCDRVFEVKTKFKFKEGDRVLGYYAEGKAVLDEFVTDDVILFRKYNNHSKEYVLKVNKEMDRELRLFIEDADKDMKHEIIEEEMEDLSKKFISVMK</sequence>
<dbReference type="STRING" id="646526.A0A1W0E7P3"/>
<feature type="domain" description="Nmd3 N-terminal" evidence="2">
    <location>
        <begin position="5"/>
        <end position="226"/>
    </location>
</feature>
<dbReference type="GO" id="GO:0043023">
    <property type="term" value="F:ribosomal large subunit binding"/>
    <property type="evidence" value="ECO:0007669"/>
    <property type="project" value="InterPro"/>
</dbReference>
<proteinExistence type="inferred from homology"/>
<dbReference type="EMBL" id="MNPJ01000012">
    <property type="protein sequence ID" value="OQS55232.1"/>
    <property type="molecule type" value="Genomic_DNA"/>
</dbReference>
<dbReference type="GO" id="GO:0000055">
    <property type="term" value="P:ribosomal large subunit export from nucleus"/>
    <property type="evidence" value="ECO:0007669"/>
    <property type="project" value="TreeGrafter"/>
</dbReference>
<dbReference type="PANTHER" id="PTHR12746:SF2">
    <property type="entry name" value="60S RIBOSOMAL EXPORT PROTEIN NMD3"/>
    <property type="match status" value="1"/>
</dbReference>
<dbReference type="GO" id="GO:0005737">
    <property type="term" value="C:cytoplasm"/>
    <property type="evidence" value="ECO:0007669"/>
    <property type="project" value="UniProtKB-SubCell"/>
</dbReference>
<organism evidence="4 5">
    <name type="scientific">Ecytonucleospora hepatopenaei</name>
    <dbReference type="NCBI Taxonomy" id="646526"/>
    <lineage>
        <taxon>Eukaryota</taxon>
        <taxon>Fungi</taxon>
        <taxon>Fungi incertae sedis</taxon>
        <taxon>Microsporidia</taxon>
        <taxon>Enterocytozoonidae</taxon>
        <taxon>Ecytonucleospora</taxon>
    </lineage>
</organism>
<dbReference type="Proteomes" id="UP000192758">
    <property type="component" value="Unassembled WGS sequence"/>
</dbReference>
<comment type="caution">
    <text evidence="4">The sequence shown here is derived from an EMBL/GenBank/DDBJ whole genome shotgun (WGS) entry which is preliminary data.</text>
</comment>
<dbReference type="InterPro" id="IPR007064">
    <property type="entry name" value="Nmd3_N"/>
</dbReference>
<accession>A0A1W0E7P3</accession>
<keyword evidence="1" id="KW-0963">Cytoplasm</keyword>
<dbReference type="GO" id="GO:0015031">
    <property type="term" value="P:protein transport"/>
    <property type="evidence" value="ECO:0007669"/>
    <property type="project" value="UniProtKB-KW"/>
</dbReference>
<gene>
    <name evidence="4" type="primary">nmd3</name>
    <name evidence="3" type="ORF">EHP00_2644</name>
    <name evidence="4" type="ORF">EHP00_622</name>
</gene>
<evidence type="ECO:0000256" key="1">
    <source>
        <dbReference type="RuleBase" id="RU364108"/>
    </source>
</evidence>
<dbReference type="VEuPathDB" id="MicrosporidiaDB:EHP00_622"/>
<comment type="function">
    <text evidence="1">Acts as an adapter for the XPO1/CRM1-mediated export of the 60S ribosomal subunit.</text>
</comment>
<dbReference type="PANTHER" id="PTHR12746">
    <property type="entry name" value="NONSENSE-MEDIATED MRNA DECAY PROTEIN 3"/>
    <property type="match status" value="1"/>
</dbReference>
<dbReference type="OrthoDB" id="203821at2759"/>
<dbReference type="VEuPathDB" id="MicrosporidiaDB:EHP00_2644"/>
<comment type="similarity">
    <text evidence="1">Belongs to the NMD3 family.</text>
</comment>
<name>A0A1W0E7P3_9MICR</name>
<dbReference type="InterPro" id="IPR039768">
    <property type="entry name" value="Nmd3"/>
</dbReference>
<dbReference type="EMBL" id="MNPJ01000032">
    <property type="protein sequence ID" value="OQS53478.1"/>
    <property type="molecule type" value="Genomic_DNA"/>
</dbReference>
<comment type="subcellular location">
    <subcellularLocation>
        <location evidence="1">Cytoplasm</location>
    </subcellularLocation>
    <subcellularLocation>
        <location evidence="1">Nucleus</location>
    </subcellularLocation>
</comment>
<keyword evidence="5" id="KW-1185">Reference proteome</keyword>
<dbReference type="AlphaFoldDB" id="A0A1W0E7P3"/>
<evidence type="ECO:0000259" key="2">
    <source>
        <dbReference type="Pfam" id="PF04981"/>
    </source>
</evidence>
<reference evidence="4 5" key="1">
    <citation type="journal article" date="2017" name="Environ. Microbiol.">
        <title>Decay of the glycolytic pathway and adaptation to intranuclear parasitism within Enterocytozoonidae microsporidia.</title>
        <authorList>
            <person name="Wiredu Boakye D."/>
            <person name="Jaroenlak P."/>
            <person name="Prachumwat A."/>
            <person name="Williams T.A."/>
            <person name="Bateman K.S."/>
            <person name="Itsathitphaisarn O."/>
            <person name="Sritunyalucksana K."/>
            <person name="Paszkiewicz K.H."/>
            <person name="Moore K.A."/>
            <person name="Stentiford G.D."/>
            <person name="Williams B.A."/>
        </authorList>
    </citation>
    <scope>NUCLEOTIDE SEQUENCE [LARGE SCALE GENOMIC DNA]</scope>
    <source>
        <strain evidence="4 5">TH1</strain>
    </source>
</reference>